<proteinExistence type="predicted"/>
<dbReference type="AlphaFoldDB" id="A0A2G9UBY3"/>
<dbReference type="OrthoDB" id="5787372at2759"/>
<sequence>MAWGIFSFQITLKESGAVWWMDTSVRWKEDRLNEVYDEIRCRKHHYWMEWVLCALKKDCMAPPGAQLSCSFKDTLKDYAGCHR</sequence>
<evidence type="ECO:0000313" key="1">
    <source>
        <dbReference type="EMBL" id="PIO67746.1"/>
    </source>
</evidence>
<dbReference type="EMBL" id="KZ347429">
    <property type="protein sequence ID" value="PIO67746.1"/>
    <property type="molecule type" value="Genomic_DNA"/>
</dbReference>
<accession>A0A2G9UBY3</accession>
<dbReference type="PANTHER" id="PTHR31389">
    <property type="entry name" value="LD39211P"/>
    <property type="match status" value="1"/>
</dbReference>
<dbReference type="PANTHER" id="PTHR31389:SF4">
    <property type="entry name" value="LD39211P"/>
    <property type="match status" value="1"/>
</dbReference>
<protein>
    <submittedName>
        <fullName evidence="1">Uncharacterized protein</fullName>
    </submittedName>
</protein>
<organism evidence="1 2">
    <name type="scientific">Teladorsagia circumcincta</name>
    <name type="common">Brown stomach worm</name>
    <name type="synonym">Ostertagia circumcincta</name>
    <dbReference type="NCBI Taxonomy" id="45464"/>
    <lineage>
        <taxon>Eukaryota</taxon>
        <taxon>Metazoa</taxon>
        <taxon>Ecdysozoa</taxon>
        <taxon>Nematoda</taxon>
        <taxon>Chromadorea</taxon>
        <taxon>Rhabditida</taxon>
        <taxon>Rhabditina</taxon>
        <taxon>Rhabditomorpha</taxon>
        <taxon>Strongyloidea</taxon>
        <taxon>Trichostrongylidae</taxon>
        <taxon>Teladorsagia</taxon>
    </lineage>
</organism>
<keyword evidence="2" id="KW-1185">Reference proteome</keyword>
<reference evidence="1 2" key="1">
    <citation type="submission" date="2015-09" db="EMBL/GenBank/DDBJ databases">
        <title>Draft genome of the parasitic nematode Teladorsagia circumcincta isolate WARC Sus (inbred).</title>
        <authorList>
            <person name="Mitreva M."/>
        </authorList>
    </citation>
    <scope>NUCLEOTIDE SEQUENCE [LARGE SCALE GENOMIC DNA]</scope>
    <source>
        <strain evidence="1 2">S</strain>
    </source>
</reference>
<evidence type="ECO:0000313" key="2">
    <source>
        <dbReference type="Proteomes" id="UP000230423"/>
    </source>
</evidence>
<dbReference type="Proteomes" id="UP000230423">
    <property type="component" value="Unassembled WGS sequence"/>
</dbReference>
<gene>
    <name evidence="1" type="ORF">TELCIR_10494</name>
</gene>
<name>A0A2G9UBY3_TELCI</name>